<reference evidence="2" key="2">
    <citation type="journal article" date="2007" name="Science">
        <title>Genome sequence of Aedes aegypti, a major arbovirus vector.</title>
        <authorList>
            <person name="Nene V."/>
            <person name="Wortman J.R."/>
            <person name="Lawson D."/>
            <person name="Haas B."/>
            <person name="Kodira C."/>
            <person name="Tu Z.J."/>
            <person name="Loftus B."/>
            <person name="Xi Z."/>
            <person name="Megy K."/>
            <person name="Grabherr M."/>
            <person name="Ren Q."/>
            <person name="Zdobnov E.M."/>
            <person name="Lobo N.F."/>
            <person name="Campbell K.S."/>
            <person name="Brown S.E."/>
            <person name="Bonaldo M.F."/>
            <person name="Zhu J."/>
            <person name="Sinkins S.P."/>
            <person name="Hogenkamp D.G."/>
            <person name="Amedeo P."/>
            <person name="Arensburger P."/>
            <person name="Atkinson P.W."/>
            <person name="Bidwell S."/>
            <person name="Biedler J."/>
            <person name="Birney E."/>
            <person name="Bruggner R.V."/>
            <person name="Costas J."/>
            <person name="Coy M.R."/>
            <person name="Crabtree J."/>
            <person name="Crawford M."/>
            <person name="Debruyn B."/>
            <person name="Decaprio D."/>
            <person name="Eiglmeier K."/>
            <person name="Eisenstadt E."/>
            <person name="El-Dorry H."/>
            <person name="Gelbart W.M."/>
            <person name="Gomes S.L."/>
            <person name="Hammond M."/>
            <person name="Hannick L.I."/>
            <person name="Hogan J.R."/>
            <person name="Holmes M.H."/>
            <person name="Jaffe D."/>
            <person name="Johnston J.S."/>
            <person name="Kennedy R.C."/>
            <person name="Koo H."/>
            <person name="Kravitz S."/>
            <person name="Kriventseva E.V."/>
            <person name="Kulp D."/>
            <person name="Labutti K."/>
            <person name="Lee E."/>
            <person name="Li S."/>
            <person name="Lovin D.D."/>
            <person name="Mao C."/>
            <person name="Mauceli E."/>
            <person name="Menck C.F."/>
            <person name="Miller J.R."/>
            <person name="Montgomery P."/>
            <person name="Mori A."/>
            <person name="Nascimento A.L."/>
            <person name="Naveira H.F."/>
            <person name="Nusbaum C."/>
            <person name="O'leary S."/>
            <person name="Orvis J."/>
            <person name="Pertea M."/>
            <person name="Quesneville H."/>
            <person name="Reidenbach K.R."/>
            <person name="Rogers Y.H."/>
            <person name="Roth C.W."/>
            <person name="Schneider J.R."/>
            <person name="Schatz M."/>
            <person name="Shumway M."/>
            <person name="Stanke M."/>
            <person name="Stinson E.O."/>
            <person name="Tubio J.M."/>
            <person name="Vanzee J.P."/>
            <person name="Verjovski-Almeida S."/>
            <person name="Werner D."/>
            <person name="White O."/>
            <person name="Wyder S."/>
            <person name="Zeng Q."/>
            <person name="Zhao Q."/>
            <person name="Zhao Y."/>
            <person name="Hill C.A."/>
            <person name="Raikhel A.S."/>
            <person name="Soares M.B."/>
            <person name="Knudson D.L."/>
            <person name="Lee N.H."/>
            <person name="Galagan J."/>
            <person name="Salzberg S.L."/>
            <person name="Paulsen I.T."/>
            <person name="Dimopoulos G."/>
            <person name="Collins F.H."/>
            <person name="Birren B."/>
            <person name="Fraser-Liggett C.M."/>
            <person name="Severson D.W."/>
        </authorList>
    </citation>
    <scope>NUCLEOTIDE SEQUENCE [LARGE SCALE GENOMIC DNA]</scope>
    <source>
        <strain evidence="2">Liverpool</strain>
    </source>
</reference>
<dbReference type="EMBL" id="CH477317">
    <property type="protein sequence ID" value="EAT43740.1"/>
    <property type="molecule type" value="Genomic_DNA"/>
</dbReference>
<dbReference type="PhylomeDB" id="Q0IFH4"/>
<dbReference type="STRING" id="7159.Q0IFH4"/>
<feature type="region of interest" description="Disordered" evidence="1">
    <location>
        <begin position="979"/>
        <end position="1015"/>
    </location>
</feature>
<feature type="compositionally biased region" description="Basic and acidic residues" evidence="1">
    <location>
        <begin position="940"/>
        <end position="956"/>
    </location>
</feature>
<gene>
    <name evidence="2" type="ORF">AaeL_AAEL004849</name>
</gene>
<reference evidence="2" key="1">
    <citation type="submission" date="2005-10" db="EMBL/GenBank/DDBJ databases">
        <authorList>
            <person name="Loftus B.J."/>
            <person name="Nene V.M."/>
            <person name="Hannick L.I."/>
            <person name="Bidwell S."/>
            <person name="Haas B."/>
            <person name="Amedeo P."/>
            <person name="Orvis J."/>
            <person name="Wortman J.R."/>
            <person name="White O.R."/>
            <person name="Salzberg S."/>
            <person name="Shumway M."/>
            <person name="Koo H."/>
            <person name="Zhao Y."/>
            <person name="Holmes M."/>
            <person name="Miller J."/>
            <person name="Schatz M."/>
            <person name="Pop M."/>
            <person name="Pai G."/>
            <person name="Utterback T."/>
            <person name="Rogers Y.-H."/>
            <person name="Kravitz S."/>
            <person name="Fraser C.M."/>
        </authorList>
    </citation>
    <scope>NUCLEOTIDE SEQUENCE</scope>
    <source>
        <strain evidence="2">Liverpool</strain>
    </source>
</reference>
<feature type="compositionally biased region" description="Low complexity" evidence="1">
    <location>
        <begin position="1067"/>
        <end position="1079"/>
    </location>
</feature>
<feature type="region of interest" description="Disordered" evidence="1">
    <location>
        <begin position="1057"/>
        <end position="1096"/>
    </location>
</feature>
<feature type="compositionally biased region" description="Low complexity" evidence="1">
    <location>
        <begin position="708"/>
        <end position="719"/>
    </location>
</feature>
<feature type="compositionally biased region" description="Polar residues" evidence="1">
    <location>
        <begin position="277"/>
        <end position="289"/>
    </location>
</feature>
<feature type="region of interest" description="Disordered" evidence="1">
    <location>
        <begin position="344"/>
        <end position="403"/>
    </location>
</feature>
<feature type="compositionally biased region" description="Low complexity" evidence="1">
    <location>
        <begin position="153"/>
        <end position="164"/>
    </location>
</feature>
<feature type="compositionally biased region" description="Low complexity" evidence="1">
    <location>
        <begin position="226"/>
        <end position="238"/>
    </location>
</feature>
<feature type="compositionally biased region" description="Polar residues" evidence="1">
    <location>
        <begin position="999"/>
        <end position="1013"/>
    </location>
</feature>
<evidence type="ECO:0000256" key="1">
    <source>
        <dbReference type="SAM" id="MobiDB-lite"/>
    </source>
</evidence>
<feature type="region of interest" description="Disordered" evidence="1">
    <location>
        <begin position="932"/>
        <end position="956"/>
    </location>
</feature>
<dbReference type="HOGENOM" id="CLU_283888_0_0_1"/>
<dbReference type="AlphaFoldDB" id="Q0IFH4"/>
<feature type="compositionally biased region" description="Basic residues" evidence="1">
    <location>
        <begin position="825"/>
        <end position="837"/>
    </location>
</feature>
<feature type="compositionally biased region" description="Low complexity" evidence="1">
    <location>
        <begin position="1030"/>
        <end position="1043"/>
    </location>
</feature>
<feature type="compositionally biased region" description="Basic and acidic residues" evidence="1">
    <location>
        <begin position="344"/>
        <end position="356"/>
    </location>
</feature>
<dbReference type="VEuPathDB" id="VectorBase:AAEL019740"/>
<feature type="region of interest" description="Disordered" evidence="1">
    <location>
        <begin position="804"/>
        <end position="848"/>
    </location>
</feature>
<feature type="compositionally biased region" description="Polar residues" evidence="1">
    <location>
        <begin position="364"/>
        <end position="393"/>
    </location>
</feature>
<feature type="compositionally biased region" description="Low complexity" evidence="1">
    <location>
        <begin position="177"/>
        <end position="191"/>
    </location>
</feature>
<feature type="compositionally biased region" description="Basic and acidic residues" evidence="1">
    <location>
        <begin position="838"/>
        <end position="848"/>
    </location>
</feature>
<sequence length="1096" mass="118476">MKRHSIQVRWHYFPRPMYKFLFRLPGRPCSHQTMLPTSNPGNNSNNLIIQCCQRQLLAPQQSQSVLVGGAKPDEMVAQKNLCGATFTSSSHNIALTEAIVSPPTPHQQKQPLTPQMAAASPLANMVSPANQQQPTPEHNFMMNHSPGMMGPHTPQMQQQRTPQQDSSGILQSLDQNSGSKKSPTKSSRSSSRIQQNQVHEATALGHMKSPANISPGKSPKTLDAKQQQQQSQLSQPPSVVGGKGIGKPEGGAKRGPRGPRTNSQSQRGGAAAKSKNGRQSRGGRQQITFIPQLPHNDYDFMGGTIHNKLIGTVYDPDFDDDLACNSMEKLRDMRDRRRSIDCRMPDSFRASREPSKSPKFPSLNLYSSQNSALGGSKQNRSSFTPTSMQSSLGSGMVPGADISVTQPSVSTRLQDMVQTVLPGPVDMRTYNSGFDSSAANTDAFNNHLLGAFASGTADQTLVDIDEDMENELQSALKASNNKVDKTPAAATVTLSAVSTESSSTTTTLTNSAAAASAAVLTVGSTLLEPVEPPQEETNDSDSIVTKVSLSDSRNIMKLKIKGPLAQLDNSSSSSTATLQQSNVLDPSLTAPNMSTPMIGAGVGSSNLRRMRKKELLRQYWTQDMNHDDQSGLQVVDQIPTLSLTTSISRTVGIPKAVDSLCTIPTKDDYKDYGGVDFKKRKKLSSNMSRELRGLVPTEHEINERRRSVGSTGSNGSNSNLAADISPVVKRRSRTNRTTTVTAVNQPQAAPKLKIKIGSDVVEASGSYSDRIRPPKKRLATAMAPPSLEDLRRDAMMFAEQMMFEDEEEGRKSKKHKNKDKERDREHKKRKKEKKHKKEKGEKVEKVEIINKSDDAPRIVIRLGVKKPSAPDEVMNATIPDPNRSGFNSPEVDPLALDPVELEHSNDNSNCSSGISKPLITPIRLKLARNSAGGGYVMSSKNKDSDKATHPPTCEETKTLNIVLPKLDIPLNKELMDLSAVAGDKPNSDAATPPPEGLSSFGTRTDTDSPSAGNNRLLELNKSIVDLGAMSSSYSSSTSSTAMSFNCLAGNSSGTTAATGAFSSFGPSSQQEQQSQQSQQEHTELNANGGGKDCEVR</sequence>
<feature type="compositionally biased region" description="Polar residues" evidence="1">
    <location>
        <begin position="1057"/>
        <end position="1066"/>
    </location>
</feature>
<feature type="compositionally biased region" description="Polar residues" evidence="1">
    <location>
        <begin position="165"/>
        <end position="176"/>
    </location>
</feature>
<feature type="compositionally biased region" description="Polar residues" evidence="1">
    <location>
        <begin position="127"/>
        <end position="136"/>
    </location>
</feature>
<name>Q0IFH4_AEDAE</name>
<feature type="region of interest" description="Disordered" evidence="1">
    <location>
        <begin position="870"/>
        <end position="893"/>
    </location>
</feature>
<accession>Q0IFH4</accession>
<dbReference type="Proteomes" id="UP000682892">
    <property type="component" value="Chromosome 2"/>
</dbReference>
<dbReference type="PaxDb" id="7159-AAEL004849-PA"/>
<evidence type="ECO:0000313" key="3">
    <source>
        <dbReference type="Proteomes" id="UP000682892"/>
    </source>
</evidence>
<evidence type="ECO:0000313" key="2">
    <source>
        <dbReference type="EMBL" id="EAT43740.1"/>
    </source>
</evidence>
<dbReference type="eggNOG" id="KOG0954">
    <property type="taxonomic scope" value="Eukaryota"/>
</dbReference>
<feature type="region of interest" description="Disordered" evidence="1">
    <location>
        <begin position="127"/>
        <end position="291"/>
    </location>
</feature>
<feature type="region of interest" description="Disordered" evidence="1">
    <location>
        <begin position="1030"/>
        <end position="1049"/>
    </location>
</feature>
<proteinExistence type="predicted"/>
<organism evidence="2 3">
    <name type="scientific">Aedes aegypti</name>
    <name type="common">Yellowfever mosquito</name>
    <name type="synonym">Culex aegypti</name>
    <dbReference type="NCBI Taxonomy" id="7159"/>
    <lineage>
        <taxon>Eukaryota</taxon>
        <taxon>Metazoa</taxon>
        <taxon>Ecdysozoa</taxon>
        <taxon>Arthropoda</taxon>
        <taxon>Hexapoda</taxon>
        <taxon>Insecta</taxon>
        <taxon>Pterygota</taxon>
        <taxon>Neoptera</taxon>
        <taxon>Endopterygota</taxon>
        <taxon>Diptera</taxon>
        <taxon>Nematocera</taxon>
        <taxon>Culicoidea</taxon>
        <taxon>Culicidae</taxon>
        <taxon>Culicinae</taxon>
        <taxon>Aedini</taxon>
        <taxon>Aedes</taxon>
        <taxon>Stegomyia</taxon>
    </lineage>
</organism>
<reference evidence="2" key="3">
    <citation type="submission" date="2012-09" db="EMBL/GenBank/DDBJ databases">
        <authorList>
            <consortium name="VectorBase"/>
        </authorList>
    </citation>
    <scope>NUCLEOTIDE SEQUENCE</scope>
    <source>
        <strain evidence="2">Liverpool</strain>
    </source>
</reference>
<feature type="region of interest" description="Disordered" evidence="1">
    <location>
        <begin position="699"/>
        <end position="739"/>
    </location>
</feature>
<protein>
    <submittedName>
        <fullName evidence="2">AAEL004849-PA</fullName>
    </submittedName>
</protein>